<keyword evidence="10" id="KW-1185">Reference proteome</keyword>
<name>A0AAE0HXE5_9PEZI</name>
<evidence type="ECO:0000256" key="6">
    <source>
        <dbReference type="SAM" id="MobiDB-lite"/>
    </source>
</evidence>
<dbReference type="InterPro" id="IPR052337">
    <property type="entry name" value="SAT4-like"/>
</dbReference>
<organism evidence="9 10">
    <name type="scientific">Apodospora peruviana</name>
    <dbReference type="NCBI Taxonomy" id="516989"/>
    <lineage>
        <taxon>Eukaryota</taxon>
        <taxon>Fungi</taxon>
        <taxon>Dikarya</taxon>
        <taxon>Ascomycota</taxon>
        <taxon>Pezizomycotina</taxon>
        <taxon>Sordariomycetes</taxon>
        <taxon>Sordariomycetidae</taxon>
        <taxon>Sordariales</taxon>
        <taxon>Lasiosphaeriaceae</taxon>
        <taxon>Apodospora</taxon>
    </lineage>
</organism>
<dbReference type="PANTHER" id="PTHR33048">
    <property type="entry name" value="PTH11-LIKE INTEGRAL MEMBRANE PROTEIN (AFU_ORTHOLOGUE AFUA_5G11245)"/>
    <property type="match status" value="1"/>
</dbReference>
<dbReference type="GO" id="GO:0016020">
    <property type="term" value="C:membrane"/>
    <property type="evidence" value="ECO:0007669"/>
    <property type="project" value="UniProtKB-SubCell"/>
</dbReference>
<reference evidence="9" key="2">
    <citation type="submission" date="2023-06" db="EMBL/GenBank/DDBJ databases">
        <authorList>
            <consortium name="Lawrence Berkeley National Laboratory"/>
            <person name="Haridas S."/>
            <person name="Hensen N."/>
            <person name="Bonometti L."/>
            <person name="Westerberg I."/>
            <person name="Brannstrom I.O."/>
            <person name="Guillou S."/>
            <person name="Cros-Aarteil S."/>
            <person name="Calhoun S."/>
            <person name="Kuo A."/>
            <person name="Mondo S."/>
            <person name="Pangilinan J."/>
            <person name="Riley R."/>
            <person name="Labutti K."/>
            <person name="Andreopoulos B."/>
            <person name="Lipzen A."/>
            <person name="Chen C."/>
            <person name="Yanf M."/>
            <person name="Daum C."/>
            <person name="Ng V."/>
            <person name="Clum A."/>
            <person name="Steindorff A."/>
            <person name="Ohm R."/>
            <person name="Martin F."/>
            <person name="Silar P."/>
            <person name="Natvig D."/>
            <person name="Lalanne C."/>
            <person name="Gautier V."/>
            <person name="Ament-Velasquez S.L."/>
            <person name="Kruys A."/>
            <person name="Hutchinson M.I."/>
            <person name="Powell A.J."/>
            <person name="Barry K."/>
            <person name="Miller A.N."/>
            <person name="Grigoriev I.V."/>
            <person name="Debuchy R."/>
            <person name="Gladieux P."/>
            <person name="Thoren M.H."/>
            <person name="Johannesson H."/>
        </authorList>
    </citation>
    <scope>NUCLEOTIDE SEQUENCE</scope>
    <source>
        <strain evidence="9">CBS 118394</strain>
    </source>
</reference>
<evidence type="ECO:0000256" key="5">
    <source>
        <dbReference type="ARBA" id="ARBA00038359"/>
    </source>
</evidence>
<keyword evidence="4 7" id="KW-0472">Membrane</keyword>
<evidence type="ECO:0000256" key="2">
    <source>
        <dbReference type="ARBA" id="ARBA00022692"/>
    </source>
</evidence>
<feature type="domain" description="Rhodopsin" evidence="8">
    <location>
        <begin position="36"/>
        <end position="276"/>
    </location>
</feature>
<evidence type="ECO:0000313" key="10">
    <source>
        <dbReference type="Proteomes" id="UP001283341"/>
    </source>
</evidence>
<feature type="transmembrane region" description="Helical" evidence="7">
    <location>
        <begin position="19"/>
        <end position="39"/>
    </location>
</feature>
<comment type="similarity">
    <text evidence="5">Belongs to the SAT4 family.</text>
</comment>
<feature type="transmembrane region" description="Helical" evidence="7">
    <location>
        <begin position="181"/>
        <end position="201"/>
    </location>
</feature>
<feature type="transmembrane region" description="Helical" evidence="7">
    <location>
        <begin position="213"/>
        <end position="233"/>
    </location>
</feature>
<feature type="region of interest" description="Disordered" evidence="6">
    <location>
        <begin position="306"/>
        <end position="341"/>
    </location>
</feature>
<comment type="subcellular location">
    <subcellularLocation>
        <location evidence="1">Membrane</location>
        <topology evidence="1">Multi-pass membrane protein</topology>
    </subcellularLocation>
</comment>
<dbReference type="InterPro" id="IPR049326">
    <property type="entry name" value="Rhodopsin_dom_fungi"/>
</dbReference>
<sequence length="341" mass="37617">MNSAAAAVTNMEETNGPRIVISLSIITSVSLVMMVLRFFCKARYSKKFGWDDHLLSASWICLLTYSALTIVAVNNGIGRRRALIPPANLSTALQLLYVGRFFGIIALAVSKSSFAVTLLYLSRNPWQRAVIWFILVSLNLVMWVCGLSLFFQCWPVRKAWDLDAPGTCWDSRVQVNIGIGAGAYSAAMDFGLAVFPTILIWHLQMGKREKLGVLLAMSLGVFAGITAIVKSYYITGTARSNADFTFSSADLLIWSGSETAVTIMAASVPFLRLIVKEVSDSRKSHMPQKPTFDGIISIGMEQQLQRDGGHVGFGGGRNVRKAQQQESELKDIEEEEEEEEE</sequence>
<evidence type="ECO:0000256" key="7">
    <source>
        <dbReference type="SAM" id="Phobius"/>
    </source>
</evidence>
<dbReference type="AlphaFoldDB" id="A0AAE0HXE5"/>
<evidence type="ECO:0000256" key="3">
    <source>
        <dbReference type="ARBA" id="ARBA00022989"/>
    </source>
</evidence>
<dbReference type="Pfam" id="PF20684">
    <property type="entry name" value="Fung_rhodopsin"/>
    <property type="match status" value="1"/>
</dbReference>
<dbReference type="PANTHER" id="PTHR33048:SF42">
    <property type="entry name" value="INTEGRAL MEMBRANE PROTEIN"/>
    <property type="match status" value="1"/>
</dbReference>
<feature type="transmembrane region" description="Helical" evidence="7">
    <location>
        <begin position="97"/>
        <end position="122"/>
    </location>
</feature>
<feature type="non-terminal residue" evidence="9">
    <location>
        <position position="341"/>
    </location>
</feature>
<feature type="compositionally biased region" description="Acidic residues" evidence="6">
    <location>
        <begin position="331"/>
        <end position="341"/>
    </location>
</feature>
<dbReference type="EMBL" id="JAUEDM010000007">
    <property type="protein sequence ID" value="KAK3314369.1"/>
    <property type="molecule type" value="Genomic_DNA"/>
</dbReference>
<evidence type="ECO:0000259" key="8">
    <source>
        <dbReference type="Pfam" id="PF20684"/>
    </source>
</evidence>
<dbReference type="Proteomes" id="UP001283341">
    <property type="component" value="Unassembled WGS sequence"/>
</dbReference>
<protein>
    <recommendedName>
        <fullName evidence="8">Rhodopsin domain-containing protein</fullName>
    </recommendedName>
</protein>
<comment type="caution">
    <text evidence="9">The sequence shown here is derived from an EMBL/GenBank/DDBJ whole genome shotgun (WGS) entry which is preliminary data.</text>
</comment>
<gene>
    <name evidence="9" type="ORF">B0H66DRAFT_504351</name>
</gene>
<feature type="transmembrane region" description="Helical" evidence="7">
    <location>
        <begin position="59"/>
        <end position="77"/>
    </location>
</feature>
<proteinExistence type="inferred from homology"/>
<feature type="transmembrane region" description="Helical" evidence="7">
    <location>
        <begin position="129"/>
        <end position="151"/>
    </location>
</feature>
<evidence type="ECO:0000256" key="1">
    <source>
        <dbReference type="ARBA" id="ARBA00004141"/>
    </source>
</evidence>
<evidence type="ECO:0000313" key="9">
    <source>
        <dbReference type="EMBL" id="KAK3314369.1"/>
    </source>
</evidence>
<accession>A0AAE0HXE5</accession>
<keyword evidence="2 7" id="KW-0812">Transmembrane</keyword>
<evidence type="ECO:0000256" key="4">
    <source>
        <dbReference type="ARBA" id="ARBA00023136"/>
    </source>
</evidence>
<keyword evidence="3 7" id="KW-1133">Transmembrane helix</keyword>
<reference evidence="9" key="1">
    <citation type="journal article" date="2023" name="Mol. Phylogenet. Evol.">
        <title>Genome-scale phylogeny and comparative genomics of the fungal order Sordariales.</title>
        <authorList>
            <person name="Hensen N."/>
            <person name="Bonometti L."/>
            <person name="Westerberg I."/>
            <person name="Brannstrom I.O."/>
            <person name="Guillou S."/>
            <person name="Cros-Aarteil S."/>
            <person name="Calhoun S."/>
            <person name="Haridas S."/>
            <person name="Kuo A."/>
            <person name="Mondo S."/>
            <person name="Pangilinan J."/>
            <person name="Riley R."/>
            <person name="LaButti K."/>
            <person name="Andreopoulos B."/>
            <person name="Lipzen A."/>
            <person name="Chen C."/>
            <person name="Yan M."/>
            <person name="Daum C."/>
            <person name="Ng V."/>
            <person name="Clum A."/>
            <person name="Steindorff A."/>
            <person name="Ohm R.A."/>
            <person name="Martin F."/>
            <person name="Silar P."/>
            <person name="Natvig D.O."/>
            <person name="Lalanne C."/>
            <person name="Gautier V."/>
            <person name="Ament-Velasquez S.L."/>
            <person name="Kruys A."/>
            <person name="Hutchinson M.I."/>
            <person name="Powell A.J."/>
            <person name="Barry K."/>
            <person name="Miller A.N."/>
            <person name="Grigoriev I.V."/>
            <person name="Debuchy R."/>
            <person name="Gladieux P."/>
            <person name="Hiltunen Thoren M."/>
            <person name="Johannesson H."/>
        </authorList>
    </citation>
    <scope>NUCLEOTIDE SEQUENCE</scope>
    <source>
        <strain evidence="9">CBS 118394</strain>
    </source>
</reference>